<keyword evidence="3 8" id="KW-0863">Zinc-finger</keyword>
<dbReference type="GO" id="GO:0008270">
    <property type="term" value="F:zinc ion binding"/>
    <property type="evidence" value="ECO:0007669"/>
    <property type="project" value="UniProtKB-KW"/>
</dbReference>
<evidence type="ECO:0000256" key="3">
    <source>
        <dbReference type="ARBA" id="ARBA00022771"/>
    </source>
</evidence>
<dbReference type="AlphaFoldDB" id="A0A498S0W6"/>
<dbReference type="Proteomes" id="UP000276991">
    <property type="component" value="Unassembled WGS sequence"/>
</dbReference>
<organism evidence="10 11">
    <name type="scientific">Acanthocheilonema viteae</name>
    <name type="common">Filarial nematode worm</name>
    <name type="synonym">Dipetalonema viteae</name>
    <dbReference type="NCBI Taxonomy" id="6277"/>
    <lineage>
        <taxon>Eukaryota</taxon>
        <taxon>Metazoa</taxon>
        <taxon>Ecdysozoa</taxon>
        <taxon>Nematoda</taxon>
        <taxon>Chromadorea</taxon>
        <taxon>Rhabditida</taxon>
        <taxon>Spirurina</taxon>
        <taxon>Spiruromorpha</taxon>
        <taxon>Filarioidea</taxon>
        <taxon>Onchocercidae</taxon>
        <taxon>Acanthocheilonema</taxon>
    </lineage>
</organism>
<keyword evidence="4" id="KW-0862">Zinc</keyword>
<dbReference type="EMBL" id="UPTC01000007">
    <property type="protein sequence ID" value="VBB25301.1"/>
    <property type="molecule type" value="Genomic_DNA"/>
</dbReference>
<feature type="domain" description="GATA-type" evidence="9">
    <location>
        <begin position="279"/>
        <end position="332"/>
    </location>
</feature>
<evidence type="ECO:0000256" key="1">
    <source>
        <dbReference type="ARBA" id="ARBA00004123"/>
    </source>
</evidence>
<dbReference type="SUPFAM" id="SSF57716">
    <property type="entry name" value="Glucocorticoid receptor-like (DNA-binding domain)"/>
    <property type="match status" value="1"/>
</dbReference>
<proteinExistence type="predicted"/>
<dbReference type="GO" id="GO:0045944">
    <property type="term" value="P:positive regulation of transcription by RNA polymerase II"/>
    <property type="evidence" value="ECO:0007669"/>
    <property type="project" value="TreeGrafter"/>
</dbReference>
<dbReference type="PROSITE" id="PS00344">
    <property type="entry name" value="GATA_ZN_FINGER_1"/>
    <property type="match status" value="1"/>
</dbReference>
<evidence type="ECO:0000313" key="10">
    <source>
        <dbReference type="EMBL" id="VBB25301.1"/>
    </source>
</evidence>
<keyword evidence="7" id="KW-0539">Nucleus</keyword>
<dbReference type="InterPro" id="IPR000679">
    <property type="entry name" value="Znf_GATA"/>
</dbReference>
<dbReference type="Gene3D" id="3.30.50.10">
    <property type="entry name" value="Erythroid Transcription Factor GATA-1, subunit A"/>
    <property type="match status" value="1"/>
</dbReference>
<dbReference type="InterPro" id="IPR013088">
    <property type="entry name" value="Znf_NHR/GATA"/>
</dbReference>
<sequence>MTMVASSPLPLTTNMGCASCRQLHADIKDCVAQLSDKLDQLRVRVETLFALRQPGYGVDVAVSADDDKSTAERSITLKDEVVSECGTEEKETPSPSLLENSDTTVGNAERFLIQSNTHKEWLSRSIFSEMTPTDNQNHALSGSRKRKPNREAVHRVEKVNSNNNLLAQNLNTCLGFARTLEIDLLQDSVANQKPIEGAVKTDGFMYPAAALFDSFSLAANFMASGGANAATQQNILSMLCQQPATAHPPTSSTPNSTEDGVNDLVMEEEEDTSNTSNNSPSMSRCSNCLTTKTTAWRRDQTGKLVCNACGLYYRLHRTNRPVHMRKDIIQQRFRRRVKEEDAASANPQSVLSSLISISPSAAATFALLEQQHNTLQGNLNGQPLFEQQNALQAQNQAAPI</sequence>
<dbReference type="InterPro" id="IPR039355">
    <property type="entry name" value="Transcription_factor_GATA"/>
</dbReference>
<dbReference type="PANTHER" id="PTHR10071:SF281">
    <property type="entry name" value="BOX A-BINDING FACTOR-RELATED"/>
    <property type="match status" value="1"/>
</dbReference>
<dbReference type="PANTHER" id="PTHR10071">
    <property type="entry name" value="TRANSCRIPTION FACTOR GATA FAMILY MEMBER"/>
    <property type="match status" value="1"/>
</dbReference>
<evidence type="ECO:0000256" key="6">
    <source>
        <dbReference type="ARBA" id="ARBA00023163"/>
    </source>
</evidence>
<evidence type="ECO:0000313" key="11">
    <source>
        <dbReference type="Proteomes" id="UP000276991"/>
    </source>
</evidence>
<dbReference type="STRING" id="6277.A0A498S0W6"/>
<keyword evidence="5" id="KW-0805">Transcription regulation</keyword>
<name>A0A498S0W6_ACAVI</name>
<dbReference type="GO" id="GO:0000122">
    <property type="term" value="P:negative regulation of transcription by RNA polymerase II"/>
    <property type="evidence" value="ECO:0007669"/>
    <property type="project" value="TreeGrafter"/>
</dbReference>
<protein>
    <recommendedName>
        <fullName evidence="9">GATA-type domain-containing protein</fullName>
    </recommendedName>
</protein>
<evidence type="ECO:0000256" key="5">
    <source>
        <dbReference type="ARBA" id="ARBA00023015"/>
    </source>
</evidence>
<evidence type="ECO:0000256" key="7">
    <source>
        <dbReference type="ARBA" id="ARBA00023242"/>
    </source>
</evidence>
<evidence type="ECO:0000256" key="2">
    <source>
        <dbReference type="ARBA" id="ARBA00022723"/>
    </source>
</evidence>
<dbReference type="GO" id="GO:0000978">
    <property type="term" value="F:RNA polymerase II cis-regulatory region sequence-specific DNA binding"/>
    <property type="evidence" value="ECO:0007669"/>
    <property type="project" value="TreeGrafter"/>
</dbReference>
<dbReference type="SMART" id="SM00401">
    <property type="entry name" value="ZnF_GATA"/>
    <property type="match status" value="1"/>
</dbReference>
<dbReference type="GO" id="GO:0045165">
    <property type="term" value="P:cell fate commitment"/>
    <property type="evidence" value="ECO:0007669"/>
    <property type="project" value="TreeGrafter"/>
</dbReference>
<dbReference type="Pfam" id="PF00320">
    <property type="entry name" value="GATA"/>
    <property type="match status" value="1"/>
</dbReference>
<comment type="subcellular location">
    <subcellularLocation>
        <location evidence="1">Nucleus</location>
    </subcellularLocation>
</comment>
<dbReference type="PROSITE" id="PS50114">
    <property type="entry name" value="GATA_ZN_FINGER_2"/>
    <property type="match status" value="1"/>
</dbReference>
<keyword evidence="6" id="KW-0804">Transcription</keyword>
<accession>A0A498S0W6</accession>
<gene>
    <name evidence="10" type="ORF">NAV_LOCUS131</name>
</gene>
<dbReference type="CDD" id="cd00202">
    <property type="entry name" value="ZnF_GATA"/>
    <property type="match status" value="1"/>
</dbReference>
<keyword evidence="11" id="KW-1185">Reference proteome</keyword>
<evidence type="ECO:0000256" key="4">
    <source>
        <dbReference type="ARBA" id="ARBA00022833"/>
    </source>
</evidence>
<dbReference type="PRINTS" id="PR00619">
    <property type="entry name" value="GATAZNFINGER"/>
</dbReference>
<dbReference type="GO" id="GO:0005634">
    <property type="term" value="C:nucleus"/>
    <property type="evidence" value="ECO:0007669"/>
    <property type="project" value="UniProtKB-SubCell"/>
</dbReference>
<evidence type="ECO:0000259" key="9">
    <source>
        <dbReference type="PROSITE" id="PS50114"/>
    </source>
</evidence>
<dbReference type="GO" id="GO:0000981">
    <property type="term" value="F:DNA-binding transcription factor activity, RNA polymerase II-specific"/>
    <property type="evidence" value="ECO:0007669"/>
    <property type="project" value="TreeGrafter"/>
</dbReference>
<reference evidence="10 11" key="1">
    <citation type="submission" date="2018-08" db="EMBL/GenBank/DDBJ databases">
        <authorList>
            <person name="Laetsch R D."/>
            <person name="Stevens L."/>
            <person name="Kumar S."/>
            <person name="Blaxter L. M."/>
        </authorList>
    </citation>
    <scope>NUCLEOTIDE SEQUENCE [LARGE SCALE GENOMIC DNA]</scope>
</reference>
<keyword evidence="2" id="KW-0479">Metal-binding</keyword>
<dbReference type="OrthoDB" id="515401at2759"/>
<evidence type="ECO:0000256" key="8">
    <source>
        <dbReference type="PROSITE-ProRule" id="PRU00094"/>
    </source>
</evidence>